<dbReference type="Gene3D" id="3.30.70.100">
    <property type="match status" value="1"/>
</dbReference>
<evidence type="ECO:0000313" key="1">
    <source>
        <dbReference type="EMBL" id="GIG23499.1"/>
    </source>
</evidence>
<keyword evidence="2" id="KW-1185">Reference proteome</keyword>
<gene>
    <name evidence="1" type="ORF">Cch01nite_42230</name>
</gene>
<sequence length="97" mass="10689">MGSTVELVRFTVGDGRTQEMLDARRRMVDEFRAEREGFVDSRLIALPDGQWLDVIEWRTAADLDTSRARGADLPGFAAFLATVATVVADERGDLTSA</sequence>
<reference evidence="1" key="1">
    <citation type="submission" date="2021-01" db="EMBL/GenBank/DDBJ databases">
        <title>Whole genome shotgun sequence of Cellulomonas chitinilytica NBRC 110799.</title>
        <authorList>
            <person name="Komaki H."/>
            <person name="Tamura T."/>
        </authorList>
    </citation>
    <scope>NUCLEOTIDE SEQUENCE</scope>
    <source>
        <strain evidence="1">NBRC 110799</strain>
    </source>
</reference>
<accession>A0A919U4U4</accession>
<dbReference type="RefSeq" id="WP_203758504.1">
    <property type="nucleotide sequence ID" value="NZ_BONK01000020.1"/>
</dbReference>
<proteinExistence type="predicted"/>
<dbReference type="InterPro" id="IPR011008">
    <property type="entry name" value="Dimeric_a/b-barrel"/>
</dbReference>
<protein>
    <recommendedName>
        <fullName evidence="3">ABM domain-containing protein</fullName>
    </recommendedName>
</protein>
<dbReference type="EMBL" id="BONK01000020">
    <property type="protein sequence ID" value="GIG23499.1"/>
    <property type="molecule type" value="Genomic_DNA"/>
</dbReference>
<evidence type="ECO:0000313" key="2">
    <source>
        <dbReference type="Proteomes" id="UP000632740"/>
    </source>
</evidence>
<evidence type="ECO:0008006" key="3">
    <source>
        <dbReference type="Google" id="ProtNLM"/>
    </source>
</evidence>
<dbReference type="SUPFAM" id="SSF54909">
    <property type="entry name" value="Dimeric alpha+beta barrel"/>
    <property type="match status" value="1"/>
</dbReference>
<comment type="caution">
    <text evidence="1">The sequence shown here is derived from an EMBL/GenBank/DDBJ whole genome shotgun (WGS) entry which is preliminary data.</text>
</comment>
<name>A0A919U4U4_9CELL</name>
<organism evidence="1 2">
    <name type="scientific">Cellulomonas chitinilytica</name>
    <dbReference type="NCBI Taxonomy" id="398759"/>
    <lineage>
        <taxon>Bacteria</taxon>
        <taxon>Bacillati</taxon>
        <taxon>Actinomycetota</taxon>
        <taxon>Actinomycetes</taxon>
        <taxon>Micrococcales</taxon>
        <taxon>Cellulomonadaceae</taxon>
        <taxon>Cellulomonas</taxon>
    </lineage>
</organism>
<dbReference type="Proteomes" id="UP000632740">
    <property type="component" value="Unassembled WGS sequence"/>
</dbReference>
<dbReference type="AlphaFoldDB" id="A0A919U4U4"/>